<dbReference type="RefSeq" id="WP_096495514.1">
    <property type="nucleotide sequence ID" value="NZ_CP023445.1"/>
</dbReference>
<organism evidence="2 3">
    <name type="scientific">Actinosynnema pretiosum</name>
    <dbReference type="NCBI Taxonomy" id="42197"/>
    <lineage>
        <taxon>Bacteria</taxon>
        <taxon>Bacillati</taxon>
        <taxon>Actinomycetota</taxon>
        <taxon>Actinomycetes</taxon>
        <taxon>Pseudonocardiales</taxon>
        <taxon>Pseudonocardiaceae</taxon>
        <taxon>Actinosynnema</taxon>
    </lineage>
</organism>
<evidence type="ECO:0000313" key="2">
    <source>
        <dbReference type="EMBL" id="ATE55683.1"/>
    </source>
</evidence>
<evidence type="ECO:0000259" key="1">
    <source>
        <dbReference type="Pfam" id="PF12680"/>
    </source>
</evidence>
<gene>
    <name evidence="2" type="ORF">CNX65_22325</name>
</gene>
<dbReference type="SUPFAM" id="SSF54427">
    <property type="entry name" value="NTF2-like"/>
    <property type="match status" value="1"/>
</dbReference>
<dbReference type="EMBL" id="CP023445">
    <property type="protein sequence ID" value="ATE55683.1"/>
    <property type="molecule type" value="Genomic_DNA"/>
</dbReference>
<dbReference type="InterPro" id="IPR032710">
    <property type="entry name" value="NTF2-like_dom_sf"/>
</dbReference>
<reference evidence="2" key="1">
    <citation type="submission" date="2017-09" db="EMBL/GenBank/DDBJ databases">
        <title>Complete Genome Sequence of ansamitocin-producing Bacterium Actinosynnema pretiosum X47.</title>
        <authorList>
            <person name="Cao G."/>
            <person name="Zong G."/>
            <person name="Zhong C."/>
            <person name="Fu J."/>
        </authorList>
    </citation>
    <scope>NUCLEOTIDE SEQUENCE [LARGE SCALE GENOMIC DNA]</scope>
    <source>
        <strain evidence="2">X47</strain>
    </source>
</reference>
<dbReference type="AlphaFoldDB" id="A0A290Z9N3"/>
<evidence type="ECO:0000313" key="3">
    <source>
        <dbReference type="Proteomes" id="UP000218505"/>
    </source>
</evidence>
<dbReference type="Pfam" id="PF12680">
    <property type="entry name" value="SnoaL_2"/>
    <property type="match status" value="1"/>
</dbReference>
<proteinExistence type="predicted"/>
<feature type="domain" description="SnoaL-like" evidence="1">
    <location>
        <begin position="10"/>
        <end position="120"/>
    </location>
</feature>
<dbReference type="InterPro" id="IPR037401">
    <property type="entry name" value="SnoaL-like"/>
</dbReference>
<dbReference type="Gene3D" id="3.10.450.50">
    <property type="match status" value="1"/>
</dbReference>
<protein>
    <recommendedName>
        <fullName evidence="1">SnoaL-like domain-containing protein</fullName>
    </recommendedName>
</protein>
<accession>A0A290Z9N3</accession>
<name>A0A290Z9N3_9PSEU</name>
<dbReference type="Proteomes" id="UP000218505">
    <property type="component" value="Chromosome"/>
</dbReference>
<dbReference type="KEGG" id="apre:CNX65_22325"/>
<sequence length="140" mass="15062">MTSPARVESVTSFFAALGDRDLAAVAAVLADDVVHVLTHSLSGAPEPQAVLTGKDEVLGFLRTVLDLFSRTRVEDLEVFETVGRDVVFASARGDFTHAASGAPYRNNYLYRFDFTGDRITWFAEHGNPVAFAKATGAPLG</sequence>
<keyword evidence="3" id="KW-1185">Reference proteome</keyword>